<geneLocation type="plasmid" evidence="2">
    <name>pNDM-GJ02</name>
</geneLocation>
<accession>A0A142ECU6</accession>
<feature type="chain" id="PRO_5007494098" description="Porin" evidence="1">
    <location>
        <begin position="20"/>
        <end position="452"/>
    </location>
</feature>
<feature type="signal peptide" evidence="1">
    <location>
        <begin position="1"/>
        <end position="19"/>
    </location>
</feature>
<keyword evidence="2" id="KW-0614">Plasmid</keyword>
<sequence>MKKSTHIRSLMLAMLFAHATTHAEEPASEPQGWLFKSVNENDLDIKVTGWVQASIADSNHGGQLTPATIFRRDDGVTLDQAAIMVEKKVESNIVSRVGAFPGPMPQEFDWGFNITGMYGADNFFFRTYGLDDDWGSNKVGNFGSSDMYATLTQAYAELYLPVLGGSNLMVGLFHTPLINEIGFALPAPAPTTFYTHPYSFIHGPAKHVGALWSSHILNEPGSATLSYELGAVRGHNNLQDPNKDWDVIANLRWRSKDFSTWVDFENIFGNGADDSFAKCGCGSPIPASSELAKDKKLNRYQSYLTVTKFLNPKNSVTAEASYGYQEKALLADVFNAEPFGVPANGGKDASWQGINVSYKHNFNPQLSSAIRAEYFDTDGVHVLVPYDGIYKAVTANMTWNPKPYLRVRPEIRYDWYSGGSKPFASPHHTLPPLINGTEDDQLSYSLDLTFFF</sequence>
<name>A0A142ECU6_9GAMM</name>
<evidence type="ECO:0008006" key="3">
    <source>
        <dbReference type="Google" id="ProtNLM"/>
    </source>
</evidence>
<keyword evidence="1" id="KW-0732">Signal</keyword>
<evidence type="ECO:0000256" key="1">
    <source>
        <dbReference type="SAM" id="SignalP"/>
    </source>
</evidence>
<dbReference type="RefSeq" id="WP_026438267.1">
    <property type="nucleotide sequence ID" value="NZ_KT965093.1"/>
</dbReference>
<proteinExistence type="predicted"/>
<reference evidence="2" key="1">
    <citation type="submission" date="2017-07" db="EMBL/GenBank/DDBJ databases">
        <authorList>
            <person name="Zhou D."/>
            <person name="Huang Y."/>
            <person name="Yuan J."/>
            <person name="Huang L."/>
            <person name="Tong Y."/>
        </authorList>
    </citation>
    <scope>NUCLEOTIDE SEQUENCE</scope>
    <source>
        <strain evidence="2">G295</strain>
        <plasmid evidence="2">pNDM-GJ02</plasmid>
    </source>
</reference>
<dbReference type="Pfam" id="PF07642">
    <property type="entry name" value="BBP2"/>
    <property type="match status" value="1"/>
</dbReference>
<dbReference type="EMBL" id="KT965093">
    <property type="protein sequence ID" value="AMQ45984.1"/>
    <property type="molecule type" value="Genomic_DNA"/>
</dbReference>
<dbReference type="InterPro" id="IPR011486">
    <property type="entry name" value="BBP2"/>
</dbReference>
<evidence type="ECO:0000313" key="2">
    <source>
        <dbReference type="EMBL" id="AMQ45984.1"/>
    </source>
</evidence>
<organism evidence="2">
    <name type="scientific">Acinetobacter towneri</name>
    <dbReference type="NCBI Taxonomy" id="202956"/>
    <lineage>
        <taxon>Bacteria</taxon>
        <taxon>Pseudomonadati</taxon>
        <taxon>Pseudomonadota</taxon>
        <taxon>Gammaproteobacteria</taxon>
        <taxon>Moraxellales</taxon>
        <taxon>Moraxellaceae</taxon>
        <taxon>Acinetobacter</taxon>
    </lineage>
</organism>
<dbReference type="SUPFAM" id="SSF56935">
    <property type="entry name" value="Porins"/>
    <property type="match status" value="1"/>
</dbReference>
<protein>
    <recommendedName>
        <fullName evidence="3">Porin</fullName>
    </recommendedName>
</protein>
<dbReference type="AlphaFoldDB" id="A0A142ECU6"/>